<evidence type="ECO:0000313" key="7">
    <source>
        <dbReference type="EMBL" id="QHU04818.1"/>
    </source>
</evidence>
<dbReference type="EMBL" id="MN740404">
    <property type="protein sequence ID" value="QHU04818.1"/>
    <property type="molecule type" value="Genomic_DNA"/>
</dbReference>
<dbReference type="Pfam" id="PF00085">
    <property type="entry name" value="Thioredoxin"/>
    <property type="match status" value="1"/>
</dbReference>
<evidence type="ECO:0000256" key="2">
    <source>
        <dbReference type="ARBA" id="ARBA00022692"/>
    </source>
</evidence>
<keyword evidence="2 5" id="KW-0812">Transmembrane</keyword>
<feature type="domain" description="Thioredoxin" evidence="6">
    <location>
        <begin position="39"/>
        <end position="156"/>
    </location>
</feature>
<proteinExistence type="predicted"/>
<evidence type="ECO:0000256" key="1">
    <source>
        <dbReference type="ARBA" id="ARBA00004167"/>
    </source>
</evidence>
<evidence type="ECO:0000259" key="6">
    <source>
        <dbReference type="PROSITE" id="PS51352"/>
    </source>
</evidence>
<dbReference type="SUPFAM" id="SSF52833">
    <property type="entry name" value="Thioredoxin-like"/>
    <property type="match status" value="1"/>
</dbReference>
<keyword evidence="3 5" id="KW-1133">Transmembrane helix</keyword>
<keyword evidence="4 5" id="KW-0472">Membrane</keyword>
<accession>A0A6C0JLV2</accession>
<evidence type="ECO:0000256" key="5">
    <source>
        <dbReference type="SAM" id="Phobius"/>
    </source>
</evidence>
<protein>
    <recommendedName>
        <fullName evidence="6">Thioredoxin domain-containing protein</fullName>
    </recommendedName>
</protein>
<evidence type="ECO:0000256" key="3">
    <source>
        <dbReference type="ARBA" id="ARBA00022989"/>
    </source>
</evidence>
<dbReference type="PANTHER" id="PTHR46426:SF1">
    <property type="entry name" value="PROTEIN DISULFIDE-ISOMERASE TMX3"/>
    <property type="match status" value="1"/>
</dbReference>
<dbReference type="AlphaFoldDB" id="A0A6C0JLV2"/>
<dbReference type="CDD" id="cd02961">
    <property type="entry name" value="PDI_a_family"/>
    <property type="match status" value="1"/>
</dbReference>
<evidence type="ECO:0000256" key="4">
    <source>
        <dbReference type="ARBA" id="ARBA00023136"/>
    </source>
</evidence>
<dbReference type="GO" id="GO:0016020">
    <property type="term" value="C:membrane"/>
    <property type="evidence" value="ECO:0007669"/>
    <property type="project" value="UniProtKB-SubCell"/>
</dbReference>
<dbReference type="InterPro" id="IPR036249">
    <property type="entry name" value="Thioredoxin-like_sf"/>
</dbReference>
<comment type="subcellular location">
    <subcellularLocation>
        <location evidence="1">Membrane</location>
        <topology evidence="1">Single-pass membrane protein</topology>
    </subcellularLocation>
</comment>
<organism evidence="7">
    <name type="scientific">viral metagenome</name>
    <dbReference type="NCBI Taxonomy" id="1070528"/>
    <lineage>
        <taxon>unclassified sequences</taxon>
        <taxon>metagenomes</taxon>
        <taxon>organismal metagenomes</taxon>
    </lineage>
</organism>
<dbReference type="InterPro" id="IPR013766">
    <property type="entry name" value="Thioredoxin_domain"/>
</dbReference>
<dbReference type="Gene3D" id="3.40.30.10">
    <property type="entry name" value="Glutaredoxin"/>
    <property type="match status" value="1"/>
</dbReference>
<dbReference type="InterPro" id="IPR052250">
    <property type="entry name" value="PDI_TMX3"/>
</dbReference>
<feature type="transmembrane region" description="Helical" evidence="5">
    <location>
        <begin position="15"/>
        <end position="36"/>
    </location>
</feature>
<sequence>MANIVDVIKRYISPYYYLIVGVTALVLFMTIGYYSYNTFYTKKAANKFTDVANANRRNKEANVFFFHVDWCPHCKKALPEWNAFKAQSDGKEINGYLVKCVEIDCTNETSDVTRAINEYKIESYPTVKMLRDEKVVEFESKITTTSLNSFVTTMLNDP</sequence>
<name>A0A6C0JLV2_9ZZZZ</name>
<dbReference type="GO" id="GO:0005783">
    <property type="term" value="C:endoplasmic reticulum"/>
    <property type="evidence" value="ECO:0007669"/>
    <property type="project" value="TreeGrafter"/>
</dbReference>
<reference evidence="7" key="1">
    <citation type="journal article" date="2020" name="Nature">
        <title>Giant virus diversity and host interactions through global metagenomics.</title>
        <authorList>
            <person name="Schulz F."/>
            <person name="Roux S."/>
            <person name="Paez-Espino D."/>
            <person name="Jungbluth S."/>
            <person name="Walsh D.A."/>
            <person name="Denef V.J."/>
            <person name="McMahon K.D."/>
            <person name="Konstantinidis K.T."/>
            <person name="Eloe-Fadrosh E.A."/>
            <person name="Kyrpides N.C."/>
            <person name="Woyke T."/>
        </authorList>
    </citation>
    <scope>NUCLEOTIDE SEQUENCE</scope>
    <source>
        <strain evidence="7">GVMAG-M-3300027708-5</strain>
    </source>
</reference>
<dbReference type="PROSITE" id="PS51352">
    <property type="entry name" value="THIOREDOXIN_2"/>
    <property type="match status" value="1"/>
</dbReference>
<dbReference type="PANTHER" id="PTHR46426">
    <property type="entry name" value="PROTEIN DISULFIDE-ISOMERASE TMX3"/>
    <property type="match status" value="1"/>
</dbReference>